<dbReference type="EMBL" id="JAWDJW010008284">
    <property type="protein sequence ID" value="KAK3060794.1"/>
    <property type="molecule type" value="Genomic_DNA"/>
</dbReference>
<dbReference type="Proteomes" id="UP001186974">
    <property type="component" value="Unassembled WGS sequence"/>
</dbReference>
<protein>
    <submittedName>
        <fullName evidence="1">Uncharacterized protein</fullName>
    </submittedName>
</protein>
<name>A0ACC3D2D0_9PEZI</name>
<evidence type="ECO:0000313" key="1">
    <source>
        <dbReference type="EMBL" id="KAK3060794.1"/>
    </source>
</evidence>
<accession>A0ACC3D2D0</accession>
<reference evidence="1" key="1">
    <citation type="submission" date="2024-09" db="EMBL/GenBank/DDBJ databases">
        <title>Black Yeasts Isolated from many extreme environments.</title>
        <authorList>
            <person name="Coleine C."/>
            <person name="Stajich J.E."/>
            <person name="Selbmann L."/>
        </authorList>
    </citation>
    <scope>NUCLEOTIDE SEQUENCE</scope>
    <source>
        <strain evidence="1">CCFEE 5737</strain>
    </source>
</reference>
<sequence>MLEAVLESDEEMPSKKSASQRKAIKAEDELINGLESEDRATVQKIVDTTKSRLKALKRKIEAQRAAKRNSLPPGPARTMSGRSSPSATSTVASSTPPK</sequence>
<evidence type="ECO:0000313" key="2">
    <source>
        <dbReference type="Proteomes" id="UP001186974"/>
    </source>
</evidence>
<gene>
    <name evidence="1" type="ORF">LTS18_007676</name>
</gene>
<comment type="caution">
    <text evidence="1">The sequence shown here is derived from an EMBL/GenBank/DDBJ whole genome shotgun (WGS) entry which is preliminary data.</text>
</comment>
<keyword evidence="2" id="KW-1185">Reference proteome</keyword>
<organism evidence="1 2">
    <name type="scientific">Coniosporium uncinatum</name>
    <dbReference type="NCBI Taxonomy" id="93489"/>
    <lineage>
        <taxon>Eukaryota</taxon>
        <taxon>Fungi</taxon>
        <taxon>Dikarya</taxon>
        <taxon>Ascomycota</taxon>
        <taxon>Pezizomycotina</taxon>
        <taxon>Dothideomycetes</taxon>
        <taxon>Dothideomycetes incertae sedis</taxon>
        <taxon>Coniosporium</taxon>
    </lineage>
</organism>
<proteinExistence type="predicted"/>